<sequence>MPGIFSKNPDLEFDSLQPCFYPDEDDLYFGVPGSTPPGEDIWKKFELLPTPPRSPRRAVLEHSAVFSHWTNEMMLAEADVWNYAAEENAFSLGVLATLTPNPVILQDCMWSGFSACEKLKRALSEKLQHNRGNPNTGPATPALGPDATSSQGCAQDESAEASCTEDALPAKIAHSAAKSADPALAFPFPGTQHEPALAPVPAARARASEARSAAARAARTTAWMVAPSSSGGHLAIGGGHNALSTSGEDTSKGSDYGDDGEEIDVVVFTEKYSSSPNNNEAATTFITTLSPKNATLGLGPVHSSELILKGCVPIHQLHNYAALPPEVEMEDAPSPKKIKNEVSPRPLKSVSPAKSKSSSPRPSGSEGERRRNHNILERKRRSDLRSSFLELKDHIPELVEKEKAAKVVILKKASDYIHELHAQEQRLLLEKETLEATKQQLLKQLNAL</sequence>
<dbReference type="InterPro" id="IPR036638">
    <property type="entry name" value="HLH_DNA-bd_sf"/>
</dbReference>
<evidence type="ECO:0000259" key="5">
    <source>
        <dbReference type="PROSITE" id="PS50888"/>
    </source>
</evidence>
<organism evidence="6 7">
    <name type="scientific">Dipodomys ordii</name>
    <name type="common">Ord's kangaroo rat</name>
    <dbReference type="NCBI Taxonomy" id="10020"/>
    <lineage>
        <taxon>Eukaryota</taxon>
        <taxon>Metazoa</taxon>
        <taxon>Chordata</taxon>
        <taxon>Craniata</taxon>
        <taxon>Vertebrata</taxon>
        <taxon>Euteleostomi</taxon>
        <taxon>Mammalia</taxon>
        <taxon>Eutheria</taxon>
        <taxon>Euarchontoglires</taxon>
        <taxon>Glires</taxon>
        <taxon>Rodentia</taxon>
        <taxon>Castorimorpha</taxon>
        <taxon>Heteromyidae</taxon>
        <taxon>Dipodomyinae</taxon>
        <taxon>Dipodomys</taxon>
    </lineage>
</organism>
<dbReference type="GO" id="GO:0003677">
    <property type="term" value="F:DNA binding"/>
    <property type="evidence" value="ECO:0007669"/>
    <property type="project" value="UniProtKB-UniRule"/>
</dbReference>
<gene>
    <name evidence="7" type="primary">LOC106001634</name>
</gene>
<dbReference type="InterPro" id="IPR050433">
    <property type="entry name" value="Myc_transcription_factors"/>
</dbReference>
<dbReference type="PRINTS" id="PR00044">
    <property type="entry name" value="LEUZIPPRMYC"/>
</dbReference>
<dbReference type="FunFam" id="4.10.280.10:FF:000019">
    <property type="entry name" value="Myc proto-oncogene protein"/>
    <property type="match status" value="1"/>
</dbReference>
<accession>A0A1S3GV35</accession>
<dbReference type="Proteomes" id="UP000081671">
    <property type="component" value="Unplaced"/>
</dbReference>
<dbReference type="CDD" id="cd11456">
    <property type="entry name" value="bHLHzip_N-Myc_like"/>
    <property type="match status" value="1"/>
</dbReference>
<dbReference type="SMART" id="SM00353">
    <property type="entry name" value="HLH"/>
    <property type="match status" value="1"/>
</dbReference>
<dbReference type="Pfam" id="PF00010">
    <property type="entry name" value="HLH"/>
    <property type="match status" value="1"/>
</dbReference>
<dbReference type="PIRSF" id="PIRSF001705">
    <property type="entry name" value="Myc_protein"/>
    <property type="match status" value="1"/>
</dbReference>
<evidence type="ECO:0000256" key="3">
    <source>
        <dbReference type="SAM" id="Coils"/>
    </source>
</evidence>
<feature type="region of interest" description="Disordered" evidence="4">
    <location>
        <begin position="128"/>
        <end position="166"/>
    </location>
</feature>
<feature type="domain" description="BHLH" evidence="5">
    <location>
        <begin position="368"/>
        <end position="420"/>
    </location>
</feature>
<keyword evidence="2" id="KW-0539">Nucleus</keyword>
<dbReference type="GO" id="GO:0046983">
    <property type="term" value="F:protein dimerization activity"/>
    <property type="evidence" value="ECO:0007669"/>
    <property type="project" value="InterPro"/>
</dbReference>
<dbReference type="KEGG" id="dord:106001634"/>
<evidence type="ECO:0000256" key="1">
    <source>
        <dbReference type="ARBA" id="ARBA00023125"/>
    </source>
</evidence>
<protein>
    <submittedName>
        <fullName evidence="7">N-myc proto-oncogene protein-like</fullName>
    </submittedName>
</protein>
<evidence type="ECO:0000313" key="7">
    <source>
        <dbReference type="RefSeq" id="XP_012892129.1"/>
    </source>
</evidence>
<dbReference type="GO" id="GO:0005634">
    <property type="term" value="C:nucleus"/>
    <property type="evidence" value="ECO:0007669"/>
    <property type="project" value="UniProtKB-SubCell"/>
</dbReference>
<dbReference type="PROSITE" id="PS50888">
    <property type="entry name" value="BHLH"/>
    <property type="match status" value="1"/>
</dbReference>
<evidence type="ECO:0000256" key="4">
    <source>
        <dbReference type="SAM" id="MobiDB-lite"/>
    </source>
</evidence>
<feature type="region of interest" description="Disordered" evidence="4">
    <location>
        <begin position="328"/>
        <end position="379"/>
    </location>
</feature>
<dbReference type="InterPro" id="IPR012682">
    <property type="entry name" value="Tscrpt_reg_Myc_N"/>
</dbReference>
<dbReference type="PANTHER" id="PTHR45851">
    <property type="entry name" value="MYC PROTO-ONCOGENE"/>
    <property type="match status" value="1"/>
</dbReference>
<comment type="subunit">
    <text evidence="2">Efficient DNA binding requires dimerization with another bHLH protein.</text>
</comment>
<dbReference type="InterPro" id="IPR011598">
    <property type="entry name" value="bHLH_dom"/>
</dbReference>
<dbReference type="SUPFAM" id="SSF47459">
    <property type="entry name" value="HLH, helix-loop-helix DNA-binding domain"/>
    <property type="match status" value="1"/>
</dbReference>
<feature type="compositionally biased region" description="Basic and acidic residues" evidence="4">
    <location>
        <begin position="366"/>
        <end position="377"/>
    </location>
</feature>
<comment type="subcellular location">
    <subcellularLocation>
        <location evidence="2">Nucleus</location>
    </subcellularLocation>
</comment>
<dbReference type="InParanoid" id="A0A1S3GV35"/>
<evidence type="ECO:0000256" key="2">
    <source>
        <dbReference type="PIRNR" id="PIRNR001705"/>
    </source>
</evidence>
<keyword evidence="6" id="KW-1185">Reference proteome</keyword>
<dbReference type="Gene3D" id="4.10.280.10">
    <property type="entry name" value="Helix-loop-helix DNA-binding domain"/>
    <property type="match status" value="1"/>
</dbReference>
<dbReference type="GeneID" id="106001634"/>
<name>A0A1S3GV35_DIPOR</name>
<feature type="compositionally biased region" description="Low complexity" evidence="4">
    <location>
        <begin position="354"/>
        <end position="365"/>
    </location>
</feature>
<proteinExistence type="predicted"/>
<keyword evidence="3" id="KW-0175">Coiled coil</keyword>
<dbReference type="RefSeq" id="XP_012892129.1">
    <property type="nucleotide sequence ID" value="XM_013036675.1"/>
</dbReference>
<evidence type="ECO:0000313" key="6">
    <source>
        <dbReference type="Proteomes" id="UP000081671"/>
    </source>
</evidence>
<keyword evidence="1 2" id="KW-0238">DNA-binding</keyword>
<dbReference type="OrthoDB" id="5964374at2759"/>
<dbReference type="Pfam" id="PF01056">
    <property type="entry name" value="Myc_N"/>
    <property type="match status" value="1"/>
</dbReference>
<reference evidence="7" key="1">
    <citation type="submission" date="2025-08" db="UniProtKB">
        <authorList>
            <consortium name="RefSeq"/>
        </authorList>
    </citation>
    <scope>IDENTIFICATION</scope>
    <source>
        <tissue evidence="7">Kidney</tissue>
    </source>
</reference>
<dbReference type="AlphaFoldDB" id="A0A1S3GV35"/>
<feature type="coiled-coil region" evidence="3">
    <location>
        <begin position="417"/>
        <end position="444"/>
    </location>
</feature>
<dbReference type="InterPro" id="IPR002418">
    <property type="entry name" value="Tscrpt_reg_Myc"/>
</dbReference>
<dbReference type="GO" id="GO:0003700">
    <property type="term" value="F:DNA-binding transcription factor activity"/>
    <property type="evidence" value="ECO:0007669"/>
    <property type="project" value="InterPro"/>
</dbReference>